<evidence type="ECO:0000256" key="10">
    <source>
        <dbReference type="ARBA" id="ARBA00022989"/>
    </source>
</evidence>
<comment type="subcellular location">
    <subcellularLocation>
        <location evidence="1">Cell membrane</location>
        <topology evidence="1">Multi-pass membrane protein</topology>
    </subcellularLocation>
</comment>
<feature type="transmembrane region" description="Helical" evidence="21">
    <location>
        <begin position="116"/>
        <end position="137"/>
    </location>
</feature>
<reference evidence="22 23" key="1">
    <citation type="journal article" date="2020" name="Biotechnol. Biofuels">
        <title>New insights from the biogas microbiome by comprehensive genome-resolved metagenomics of nearly 1600 species originating from multiple anaerobic digesters.</title>
        <authorList>
            <person name="Campanaro S."/>
            <person name="Treu L."/>
            <person name="Rodriguez-R L.M."/>
            <person name="Kovalovszki A."/>
            <person name="Ziels R.M."/>
            <person name="Maus I."/>
            <person name="Zhu X."/>
            <person name="Kougias P.G."/>
            <person name="Basile A."/>
            <person name="Luo G."/>
            <person name="Schluter A."/>
            <person name="Konstantinidis K.T."/>
            <person name="Angelidaki I."/>
        </authorList>
    </citation>
    <scope>NUCLEOTIDE SEQUENCE [LARGE SCALE GENOMIC DNA]</scope>
    <source>
        <strain evidence="22">AS27yjCOA_65</strain>
    </source>
</reference>
<keyword evidence="4" id="KW-0132">Cell division</keyword>
<dbReference type="GO" id="GO:0009252">
    <property type="term" value="P:peptidoglycan biosynthetic process"/>
    <property type="evidence" value="ECO:0007669"/>
    <property type="project" value="UniProtKB-KW"/>
</dbReference>
<dbReference type="GO" id="GO:0008955">
    <property type="term" value="F:peptidoglycan glycosyltransferase activity"/>
    <property type="evidence" value="ECO:0007669"/>
    <property type="project" value="UniProtKB-EC"/>
</dbReference>
<dbReference type="GO" id="GO:0071555">
    <property type="term" value="P:cell wall organization"/>
    <property type="evidence" value="ECO:0007669"/>
    <property type="project" value="UniProtKB-KW"/>
</dbReference>
<dbReference type="AlphaFoldDB" id="A0A7X9FPS9"/>
<dbReference type="GO" id="GO:0008360">
    <property type="term" value="P:regulation of cell shape"/>
    <property type="evidence" value="ECO:0007669"/>
    <property type="project" value="UniProtKB-KW"/>
</dbReference>
<evidence type="ECO:0000256" key="6">
    <source>
        <dbReference type="ARBA" id="ARBA00022679"/>
    </source>
</evidence>
<dbReference type="GO" id="GO:0015648">
    <property type="term" value="F:lipid-linked peptidoglycan transporter activity"/>
    <property type="evidence" value="ECO:0007669"/>
    <property type="project" value="TreeGrafter"/>
</dbReference>
<accession>A0A7X9FPS9</accession>
<dbReference type="NCBIfam" id="TIGR02614">
    <property type="entry name" value="ftsW"/>
    <property type="match status" value="1"/>
</dbReference>
<keyword evidence="5" id="KW-0328">Glycosyltransferase</keyword>
<evidence type="ECO:0000256" key="20">
    <source>
        <dbReference type="ARBA" id="ARBA00049902"/>
    </source>
</evidence>
<evidence type="ECO:0000256" key="17">
    <source>
        <dbReference type="ARBA" id="ARBA00041185"/>
    </source>
</evidence>
<comment type="similarity">
    <text evidence="16">Belongs to the SEDS family. FtsW subfamily.</text>
</comment>
<comment type="pathway">
    <text evidence="2">Cell wall biogenesis; peptidoglycan biosynthesis.</text>
</comment>
<sequence length="299" mass="32025">QKLSPIGLVLSVLLLVLPLVPGMGDRAGGATRWVNLGILRFQPGEFVKLSFVVFLAGYFFRHEEKIPGFLWGMFKPLFFAAIVALLYLLQPDFGSAAVLMVVTLAMALAAGVRLRYIMICGVLSLFALGALIFISPYRMARVTSFLSPWEDPSGKGYQLIQSLIAVGSGQWTGVGLGSSQQKLFFLPAAHTDFIFSVIGEELGFVGSTVLILAFLYFLYRGLKLAGSVAGDTFSYTLAVGLTSLIALPALLNVGVAIGVLPTKGMVLPLVGYGGSSLLVCLMAVGILLAIWRDNLRGLR</sequence>
<keyword evidence="3" id="KW-1003">Cell membrane</keyword>
<feature type="transmembrane region" description="Helical" evidence="21">
    <location>
        <begin position="269"/>
        <end position="291"/>
    </location>
</feature>
<keyword evidence="9" id="KW-0573">Peptidoglycan synthesis</keyword>
<protein>
    <recommendedName>
        <fullName evidence="17">Probable peptidoglycan glycosyltransferase FtsW</fullName>
        <ecNumber evidence="19">2.4.99.28</ecNumber>
    </recommendedName>
    <alternativeName>
        <fullName evidence="18">Cell division protein FtsW</fullName>
    </alternativeName>
    <alternativeName>
        <fullName evidence="15">Cell wall polymerase</fullName>
    </alternativeName>
    <alternativeName>
        <fullName evidence="14">Peptidoglycan polymerase</fullName>
    </alternativeName>
</protein>
<feature type="transmembrane region" description="Helical" evidence="21">
    <location>
        <begin position="68"/>
        <end position="87"/>
    </location>
</feature>
<keyword evidence="8" id="KW-0133">Cell shape</keyword>
<evidence type="ECO:0000256" key="4">
    <source>
        <dbReference type="ARBA" id="ARBA00022618"/>
    </source>
</evidence>
<comment type="caution">
    <text evidence="22">The sequence shown here is derived from an EMBL/GenBank/DDBJ whole genome shotgun (WGS) entry which is preliminary data.</text>
</comment>
<dbReference type="GO" id="GO:0032153">
    <property type="term" value="C:cell division site"/>
    <property type="evidence" value="ECO:0007669"/>
    <property type="project" value="TreeGrafter"/>
</dbReference>
<dbReference type="GO" id="GO:0005886">
    <property type="term" value="C:plasma membrane"/>
    <property type="evidence" value="ECO:0007669"/>
    <property type="project" value="UniProtKB-SubCell"/>
</dbReference>
<evidence type="ECO:0000256" key="18">
    <source>
        <dbReference type="ARBA" id="ARBA00041418"/>
    </source>
</evidence>
<dbReference type="PANTHER" id="PTHR30474:SF2">
    <property type="entry name" value="PEPTIDOGLYCAN GLYCOSYLTRANSFERASE FTSW-RELATED"/>
    <property type="match status" value="1"/>
</dbReference>
<evidence type="ECO:0000256" key="13">
    <source>
        <dbReference type="ARBA" id="ARBA00023316"/>
    </source>
</evidence>
<evidence type="ECO:0000256" key="9">
    <source>
        <dbReference type="ARBA" id="ARBA00022984"/>
    </source>
</evidence>
<evidence type="ECO:0000256" key="14">
    <source>
        <dbReference type="ARBA" id="ARBA00032370"/>
    </source>
</evidence>
<keyword evidence="11 21" id="KW-0472">Membrane</keyword>
<dbReference type="EC" id="2.4.99.28" evidence="19"/>
<keyword evidence="7 21" id="KW-0812">Transmembrane</keyword>
<evidence type="ECO:0000256" key="12">
    <source>
        <dbReference type="ARBA" id="ARBA00023306"/>
    </source>
</evidence>
<keyword evidence="13" id="KW-0961">Cell wall biogenesis/degradation</keyword>
<evidence type="ECO:0000256" key="8">
    <source>
        <dbReference type="ARBA" id="ARBA00022960"/>
    </source>
</evidence>
<evidence type="ECO:0000256" key="21">
    <source>
        <dbReference type="SAM" id="Phobius"/>
    </source>
</evidence>
<dbReference type="InterPro" id="IPR013437">
    <property type="entry name" value="FtsW"/>
</dbReference>
<feature type="non-terminal residue" evidence="22">
    <location>
        <position position="1"/>
    </location>
</feature>
<evidence type="ECO:0000256" key="19">
    <source>
        <dbReference type="ARBA" id="ARBA00044770"/>
    </source>
</evidence>
<dbReference type="PANTHER" id="PTHR30474">
    <property type="entry name" value="CELL CYCLE PROTEIN"/>
    <property type="match status" value="1"/>
</dbReference>
<evidence type="ECO:0000256" key="2">
    <source>
        <dbReference type="ARBA" id="ARBA00004752"/>
    </source>
</evidence>
<evidence type="ECO:0000256" key="3">
    <source>
        <dbReference type="ARBA" id="ARBA00022475"/>
    </source>
</evidence>
<dbReference type="EMBL" id="JAAZON010000021">
    <property type="protein sequence ID" value="NMC61638.1"/>
    <property type="molecule type" value="Genomic_DNA"/>
</dbReference>
<evidence type="ECO:0000313" key="22">
    <source>
        <dbReference type="EMBL" id="NMC61638.1"/>
    </source>
</evidence>
<proteinExistence type="inferred from homology"/>
<evidence type="ECO:0000256" key="1">
    <source>
        <dbReference type="ARBA" id="ARBA00004651"/>
    </source>
</evidence>
<evidence type="ECO:0000256" key="11">
    <source>
        <dbReference type="ARBA" id="ARBA00023136"/>
    </source>
</evidence>
<feature type="transmembrane region" description="Helical" evidence="21">
    <location>
        <begin position="93"/>
        <end position="109"/>
    </location>
</feature>
<evidence type="ECO:0000256" key="16">
    <source>
        <dbReference type="ARBA" id="ARBA00038053"/>
    </source>
</evidence>
<evidence type="ECO:0000256" key="7">
    <source>
        <dbReference type="ARBA" id="ARBA00022692"/>
    </source>
</evidence>
<dbReference type="GO" id="GO:0051301">
    <property type="term" value="P:cell division"/>
    <property type="evidence" value="ECO:0007669"/>
    <property type="project" value="UniProtKB-KW"/>
</dbReference>
<keyword evidence="12" id="KW-0131">Cell cycle</keyword>
<name>A0A7X9FPS9_9DELT</name>
<evidence type="ECO:0000256" key="15">
    <source>
        <dbReference type="ARBA" id="ARBA00033270"/>
    </source>
</evidence>
<dbReference type="Pfam" id="PF01098">
    <property type="entry name" value="FTSW_RODA_SPOVE"/>
    <property type="match status" value="1"/>
</dbReference>
<evidence type="ECO:0000313" key="23">
    <source>
        <dbReference type="Proteomes" id="UP000524246"/>
    </source>
</evidence>
<keyword evidence="6" id="KW-0808">Transferase</keyword>
<feature type="transmembrane region" description="Helical" evidence="21">
    <location>
        <begin position="202"/>
        <end position="222"/>
    </location>
</feature>
<dbReference type="InterPro" id="IPR001182">
    <property type="entry name" value="FtsW/RodA"/>
</dbReference>
<organism evidence="22 23">
    <name type="scientific">SAR324 cluster bacterium</name>
    <dbReference type="NCBI Taxonomy" id="2024889"/>
    <lineage>
        <taxon>Bacteria</taxon>
        <taxon>Deltaproteobacteria</taxon>
        <taxon>SAR324 cluster</taxon>
    </lineage>
</organism>
<feature type="transmembrane region" description="Helical" evidence="21">
    <location>
        <begin position="234"/>
        <end position="257"/>
    </location>
</feature>
<evidence type="ECO:0000256" key="5">
    <source>
        <dbReference type="ARBA" id="ARBA00022676"/>
    </source>
</evidence>
<comment type="catalytic activity">
    <reaction evidence="20">
        <text>[GlcNAc-(1-&gt;4)-Mur2Ac(oyl-L-Ala-gamma-D-Glu-L-Lys-D-Ala-D-Ala)](n)-di-trans,octa-cis-undecaprenyl diphosphate + beta-D-GlcNAc-(1-&gt;4)-Mur2Ac(oyl-L-Ala-gamma-D-Glu-L-Lys-D-Ala-D-Ala)-di-trans,octa-cis-undecaprenyl diphosphate = [GlcNAc-(1-&gt;4)-Mur2Ac(oyl-L-Ala-gamma-D-Glu-L-Lys-D-Ala-D-Ala)](n+1)-di-trans,octa-cis-undecaprenyl diphosphate + di-trans,octa-cis-undecaprenyl diphosphate + H(+)</text>
        <dbReference type="Rhea" id="RHEA:23708"/>
        <dbReference type="Rhea" id="RHEA-COMP:9602"/>
        <dbReference type="Rhea" id="RHEA-COMP:9603"/>
        <dbReference type="ChEBI" id="CHEBI:15378"/>
        <dbReference type="ChEBI" id="CHEBI:58405"/>
        <dbReference type="ChEBI" id="CHEBI:60033"/>
        <dbReference type="ChEBI" id="CHEBI:78435"/>
        <dbReference type="EC" id="2.4.99.28"/>
    </reaction>
</comment>
<keyword evidence="10 21" id="KW-1133">Transmembrane helix</keyword>
<feature type="transmembrane region" description="Helical" evidence="21">
    <location>
        <begin position="46"/>
        <end position="61"/>
    </location>
</feature>
<gene>
    <name evidence="22" type="primary">ftsW</name>
    <name evidence="22" type="ORF">GYA55_00570</name>
</gene>
<dbReference type="Proteomes" id="UP000524246">
    <property type="component" value="Unassembled WGS sequence"/>
</dbReference>